<dbReference type="STRING" id="36745.CLSAP_08640"/>
<comment type="subcellular location">
    <subcellularLocation>
        <location evidence="1">Membrane</location>
    </subcellularLocation>
</comment>
<dbReference type="SMART" id="SM00387">
    <property type="entry name" value="HATPase_c"/>
    <property type="match status" value="1"/>
</dbReference>
<dbReference type="Pfam" id="PF02518">
    <property type="entry name" value="HATPase_c"/>
    <property type="match status" value="1"/>
</dbReference>
<dbReference type="GO" id="GO:0016020">
    <property type="term" value="C:membrane"/>
    <property type="evidence" value="ECO:0007669"/>
    <property type="project" value="UniProtKB-SubCell"/>
</dbReference>
<keyword evidence="5" id="KW-0472">Membrane</keyword>
<organism evidence="7 8">
    <name type="scientific">Clostridium saccharoperbutylacetonicum N1-4(HMT)</name>
    <dbReference type="NCBI Taxonomy" id="931276"/>
    <lineage>
        <taxon>Bacteria</taxon>
        <taxon>Bacillati</taxon>
        <taxon>Bacillota</taxon>
        <taxon>Clostridia</taxon>
        <taxon>Eubacteriales</taxon>
        <taxon>Clostridiaceae</taxon>
        <taxon>Clostridium</taxon>
    </lineage>
</organism>
<dbReference type="CDD" id="cd06225">
    <property type="entry name" value="HAMP"/>
    <property type="match status" value="1"/>
</dbReference>
<dbReference type="InterPro" id="IPR050640">
    <property type="entry name" value="Bact_2-comp_sensor_kinase"/>
</dbReference>
<dbReference type="Proteomes" id="UP000011728">
    <property type="component" value="Chromosome"/>
</dbReference>
<keyword evidence="5" id="KW-0812">Transmembrane</keyword>
<evidence type="ECO:0000313" key="7">
    <source>
        <dbReference type="EMBL" id="AGF54601.1"/>
    </source>
</evidence>
<keyword evidence="4 7" id="KW-0418">Kinase</keyword>
<evidence type="ECO:0000256" key="1">
    <source>
        <dbReference type="ARBA" id="ARBA00004370"/>
    </source>
</evidence>
<dbReference type="GO" id="GO:0000155">
    <property type="term" value="F:phosphorelay sensor kinase activity"/>
    <property type="evidence" value="ECO:0007669"/>
    <property type="project" value="InterPro"/>
</dbReference>
<name>M1MI89_9CLOT</name>
<dbReference type="PANTHER" id="PTHR34220">
    <property type="entry name" value="SENSOR HISTIDINE KINASE YPDA"/>
    <property type="match status" value="1"/>
</dbReference>
<dbReference type="InterPro" id="IPR036890">
    <property type="entry name" value="HATPase_C_sf"/>
</dbReference>
<dbReference type="KEGG" id="csr:Cspa_c08240"/>
<dbReference type="Pfam" id="PF00672">
    <property type="entry name" value="HAMP"/>
    <property type="match status" value="1"/>
</dbReference>
<keyword evidence="8" id="KW-1185">Reference proteome</keyword>
<feature type="transmembrane region" description="Helical" evidence="5">
    <location>
        <begin position="307"/>
        <end position="326"/>
    </location>
</feature>
<dbReference type="EC" id="2.7.13.3" evidence="7"/>
<dbReference type="SMART" id="SM00304">
    <property type="entry name" value="HAMP"/>
    <property type="match status" value="1"/>
</dbReference>
<protein>
    <submittedName>
        <fullName evidence="7">Sensor histidine kinase YesM</fullName>
        <ecNumber evidence="7">2.7.13.3</ecNumber>
    </submittedName>
</protein>
<reference evidence="7 8" key="1">
    <citation type="submission" date="2013-02" db="EMBL/GenBank/DDBJ databases">
        <title>Genome sequence of Clostridium saccharoperbutylacetonicum N1-4(HMT).</title>
        <authorList>
            <person name="Poehlein A."/>
            <person name="Daniel R."/>
        </authorList>
    </citation>
    <scope>NUCLEOTIDE SEQUENCE [LARGE SCALE GENOMIC DNA]</scope>
    <source>
        <strain evidence="8">N1-4(HMT)</strain>
    </source>
</reference>
<dbReference type="AlphaFoldDB" id="M1MI89"/>
<accession>M1MI89</accession>
<evidence type="ECO:0000256" key="4">
    <source>
        <dbReference type="ARBA" id="ARBA00022777"/>
    </source>
</evidence>
<dbReference type="PANTHER" id="PTHR34220:SF7">
    <property type="entry name" value="SENSOR HISTIDINE KINASE YPDA"/>
    <property type="match status" value="1"/>
</dbReference>
<keyword evidence="3 7" id="KW-0808">Transferase</keyword>
<gene>
    <name evidence="7" type="primary">yesM1</name>
    <name evidence="7" type="ORF">Cspa_c08240</name>
</gene>
<feature type="transmembrane region" description="Helical" evidence="5">
    <location>
        <begin position="20"/>
        <end position="40"/>
    </location>
</feature>
<evidence type="ECO:0000256" key="3">
    <source>
        <dbReference type="ARBA" id="ARBA00022679"/>
    </source>
</evidence>
<dbReference type="PATRIC" id="fig|931276.5.peg.780"/>
<dbReference type="InterPro" id="IPR003660">
    <property type="entry name" value="HAMP_dom"/>
</dbReference>
<sequence length="598" mass="67811">MSKILKFIHSTSLFSRVASIVLVSVILVSISISVITIKISKGILADTFSKSNYKVLTQITNNINELNDKIINIMNAIDNIPDYQRYLTKTEEEMGPQLNFNTLYNMKKNLVDKTVPQKDFYDISVVVIGFNGNTFFPNDGSLVLSPATILNSTITKNALANKNVVSYQYLANGFTNTTRYSSALLAIKVLCDKFTKEPYGFVYVLISQSSLNKYYDHFVGNGNNIAIISDDGTIVSSNNMPKIGTKNLELYNISKNILDNDYKYVNTKLDYSDVAILAKHLPTYNFNIVGTIDKNIVLDEIYDSREIMATSTIIALLFIIITFFIIRTTTTPISTLVKTMPKIIDGNFNNHIEISGSYEVRELSSTFNYMLDGLNNYVNKQMQMQKEKRKAEIHALQMQINPHFIYNTLSSLKWLMWQGKVEKSTETIDAFISLLQNTISNKNEMITIAQEIENLKNYVLINHIRYGDNIRVNFFVMPNCEEYIVPKLIFQPFIENAFFHGFTDKDNGVIHVLINEQNGVLICEIIDNGVGIASKDIKSLFSNSSKKHEHFTSIGINNVNDRIKLLYGEKYGVIITSELNEGTTVKITIPAQKEFKED</sequence>
<dbReference type="InterPro" id="IPR003594">
    <property type="entry name" value="HATPase_dom"/>
</dbReference>
<dbReference type="Gene3D" id="6.10.340.10">
    <property type="match status" value="1"/>
</dbReference>
<keyword evidence="2" id="KW-0597">Phosphoprotein</keyword>
<dbReference type="HOGENOM" id="CLU_020473_6_0_9"/>
<dbReference type="Pfam" id="PF06580">
    <property type="entry name" value="His_kinase"/>
    <property type="match status" value="1"/>
</dbReference>
<dbReference type="EMBL" id="CP004121">
    <property type="protein sequence ID" value="AGF54601.1"/>
    <property type="molecule type" value="Genomic_DNA"/>
</dbReference>
<dbReference type="SUPFAM" id="SSF158472">
    <property type="entry name" value="HAMP domain-like"/>
    <property type="match status" value="1"/>
</dbReference>
<feature type="domain" description="HAMP" evidence="6">
    <location>
        <begin position="327"/>
        <end position="379"/>
    </location>
</feature>
<proteinExistence type="predicted"/>
<dbReference type="eggNOG" id="COG2972">
    <property type="taxonomic scope" value="Bacteria"/>
</dbReference>
<dbReference type="RefSeq" id="WP_015390927.1">
    <property type="nucleotide sequence ID" value="NC_020291.1"/>
</dbReference>
<dbReference type="Gene3D" id="3.30.565.10">
    <property type="entry name" value="Histidine kinase-like ATPase, C-terminal domain"/>
    <property type="match status" value="1"/>
</dbReference>
<dbReference type="SUPFAM" id="SSF55874">
    <property type="entry name" value="ATPase domain of HSP90 chaperone/DNA topoisomerase II/histidine kinase"/>
    <property type="match status" value="1"/>
</dbReference>
<evidence type="ECO:0000259" key="6">
    <source>
        <dbReference type="PROSITE" id="PS50885"/>
    </source>
</evidence>
<evidence type="ECO:0000256" key="5">
    <source>
        <dbReference type="SAM" id="Phobius"/>
    </source>
</evidence>
<evidence type="ECO:0000313" key="8">
    <source>
        <dbReference type="Proteomes" id="UP000011728"/>
    </source>
</evidence>
<dbReference type="PROSITE" id="PS50885">
    <property type="entry name" value="HAMP"/>
    <property type="match status" value="1"/>
</dbReference>
<dbReference type="OrthoDB" id="9809348at2"/>
<keyword evidence="5" id="KW-1133">Transmembrane helix</keyword>
<dbReference type="InterPro" id="IPR010559">
    <property type="entry name" value="Sig_transdc_His_kin_internal"/>
</dbReference>
<evidence type="ECO:0000256" key="2">
    <source>
        <dbReference type="ARBA" id="ARBA00022553"/>
    </source>
</evidence>